<dbReference type="Proteomes" id="UP001603978">
    <property type="component" value="Unassembled WGS sequence"/>
</dbReference>
<reference evidence="6 7" key="1">
    <citation type="submission" date="2024-10" db="EMBL/GenBank/DDBJ databases">
        <authorList>
            <person name="Topkara A.R."/>
            <person name="Saygin H."/>
        </authorList>
    </citation>
    <scope>NUCLEOTIDE SEQUENCE [LARGE SCALE GENOMIC DNA]</scope>
    <source>
        <strain evidence="6 7">M3C6</strain>
    </source>
</reference>
<dbReference type="InterPro" id="IPR009057">
    <property type="entry name" value="Homeodomain-like_sf"/>
</dbReference>
<dbReference type="Gene3D" id="1.10.357.10">
    <property type="entry name" value="Tetracycline Repressor, domain 2"/>
    <property type="match status" value="1"/>
</dbReference>
<evidence type="ECO:0000259" key="5">
    <source>
        <dbReference type="PROSITE" id="PS50977"/>
    </source>
</evidence>
<feature type="domain" description="HTH tetR-type" evidence="5">
    <location>
        <begin position="11"/>
        <end position="71"/>
    </location>
</feature>
<protein>
    <submittedName>
        <fullName evidence="6">TetR/AcrR family transcriptional regulator</fullName>
    </submittedName>
</protein>
<proteinExistence type="predicted"/>
<organism evidence="6 7">
    <name type="scientific">Nonomuraea marmarensis</name>
    <dbReference type="NCBI Taxonomy" id="3351344"/>
    <lineage>
        <taxon>Bacteria</taxon>
        <taxon>Bacillati</taxon>
        <taxon>Actinomycetota</taxon>
        <taxon>Actinomycetes</taxon>
        <taxon>Streptosporangiales</taxon>
        <taxon>Streptosporangiaceae</taxon>
        <taxon>Nonomuraea</taxon>
    </lineage>
</organism>
<dbReference type="PRINTS" id="PR00455">
    <property type="entry name" value="HTHTETR"/>
</dbReference>
<dbReference type="InterPro" id="IPR001647">
    <property type="entry name" value="HTH_TetR"/>
</dbReference>
<name>A0ABW7ATH8_9ACTN</name>
<accession>A0ABW7ATH8</accession>
<evidence type="ECO:0000313" key="6">
    <source>
        <dbReference type="EMBL" id="MFG1710748.1"/>
    </source>
</evidence>
<dbReference type="PANTHER" id="PTHR47506:SF1">
    <property type="entry name" value="HTH-TYPE TRANSCRIPTIONAL REGULATOR YJDC"/>
    <property type="match status" value="1"/>
</dbReference>
<dbReference type="PANTHER" id="PTHR47506">
    <property type="entry name" value="TRANSCRIPTIONAL REGULATORY PROTEIN"/>
    <property type="match status" value="1"/>
</dbReference>
<evidence type="ECO:0000256" key="2">
    <source>
        <dbReference type="ARBA" id="ARBA00023125"/>
    </source>
</evidence>
<evidence type="ECO:0000256" key="4">
    <source>
        <dbReference type="PROSITE-ProRule" id="PRU00335"/>
    </source>
</evidence>
<dbReference type="RefSeq" id="WP_393176825.1">
    <property type="nucleotide sequence ID" value="NZ_JBICRM010000055.1"/>
</dbReference>
<keyword evidence="7" id="KW-1185">Reference proteome</keyword>
<dbReference type="Pfam" id="PF00440">
    <property type="entry name" value="TetR_N"/>
    <property type="match status" value="1"/>
</dbReference>
<dbReference type="EMBL" id="JBICRM010000055">
    <property type="protein sequence ID" value="MFG1710748.1"/>
    <property type="molecule type" value="Genomic_DNA"/>
</dbReference>
<sequence>MARTVNAAAYARRRDEFLDAAQRLIESKGYEQMSIQDVLDEVGTSRGAFYHYFGSKQELLRAVVERFGKAVAALLEPIVEDPGLSATGKLRGVLAELMARKDQRREVLVSTLRVWYSDGNARVRQGVRMGIIDQLTHLLRPILGQGMDEGVFVIPDPEAIIRVLATLIQDLNDDLADQFFALEDRDVDMTVVERTVAGYMWAVERILGVPHGSAVLADMKMSRAWFDSIRTEKDMAWPTIAGDG</sequence>
<feature type="DNA-binding region" description="H-T-H motif" evidence="4">
    <location>
        <begin position="34"/>
        <end position="53"/>
    </location>
</feature>
<comment type="caution">
    <text evidence="6">The sequence shown here is derived from an EMBL/GenBank/DDBJ whole genome shotgun (WGS) entry which is preliminary data.</text>
</comment>
<dbReference type="SUPFAM" id="SSF46689">
    <property type="entry name" value="Homeodomain-like"/>
    <property type="match status" value="1"/>
</dbReference>
<evidence type="ECO:0000313" key="7">
    <source>
        <dbReference type="Proteomes" id="UP001603978"/>
    </source>
</evidence>
<dbReference type="PROSITE" id="PS50977">
    <property type="entry name" value="HTH_TETR_2"/>
    <property type="match status" value="1"/>
</dbReference>
<keyword evidence="1" id="KW-0805">Transcription regulation</keyword>
<keyword evidence="2 4" id="KW-0238">DNA-binding</keyword>
<keyword evidence="3" id="KW-0804">Transcription</keyword>
<gene>
    <name evidence="6" type="ORF">ACFLIM_47060</name>
</gene>
<evidence type="ECO:0000256" key="1">
    <source>
        <dbReference type="ARBA" id="ARBA00023015"/>
    </source>
</evidence>
<evidence type="ECO:0000256" key="3">
    <source>
        <dbReference type="ARBA" id="ARBA00023163"/>
    </source>
</evidence>